<feature type="domain" description="Aspartokinase ACT" evidence="8">
    <location>
        <begin position="25"/>
        <end position="58"/>
    </location>
</feature>
<evidence type="ECO:0000313" key="10">
    <source>
        <dbReference type="Proteomes" id="UP001064489"/>
    </source>
</evidence>
<dbReference type="Proteomes" id="UP001064489">
    <property type="component" value="Chromosome 4"/>
</dbReference>
<dbReference type="EC" id="2.7.2.4" evidence="1"/>
<keyword evidence="5" id="KW-0521">NADP</keyword>
<evidence type="ECO:0000256" key="1">
    <source>
        <dbReference type="ARBA" id="ARBA00013059"/>
    </source>
</evidence>
<evidence type="ECO:0000256" key="6">
    <source>
        <dbReference type="ARBA" id="ARBA00034478"/>
    </source>
</evidence>
<evidence type="ECO:0000256" key="7">
    <source>
        <dbReference type="SAM" id="Phobius"/>
    </source>
</evidence>
<keyword evidence="4" id="KW-0067">ATP-binding</keyword>
<protein>
    <recommendedName>
        <fullName evidence="1">aspartate kinase</fullName>
        <ecNumber evidence="1">2.7.2.4</ecNumber>
    </recommendedName>
</protein>
<dbReference type="EMBL" id="JAJSOW010000101">
    <property type="protein sequence ID" value="KAI9182821.1"/>
    <property type="molecule type" value="Genomic_DNA"/>
</dbReference>
<keyword evidence="10" id="KW-1185">Reference proteome</keyword>
<dbReference type="InterPro" id="IPR011147">
    <property type="entry name" value="Bifunc_Aspkin/hSer_DH"/>
</dbReference>
<dbReference type="InterPro" id="IPR045865">
    <property type="entry name" value="ACT-like_dom_sf"/>
</dbReference>
<evidence type="ECO:0000256" key="3">
    <source>
        <dbReference type="ARBA" id="ARBA00022777"/>
    </source>
</evidence>
<gene>
    <name evidence="9" type="ORF">LWI28_029198</name>
</gene>
<reference evidence="9" key="2">
    <citation type="submission" date="2023-02" db="EMBL/GenBank/DDBJ databases">
        <authorList>
            <person name="Swenson N.G."/>
            <person name="Wegrzyn J.L."/>
            <person name="Mcevoy S.L."/>
        </authorList>
    </citation>
    <scope>NUCLEOTIDE SEQUENCE</scope>
    <source>
        <strain evidence="9">91603</strain>
        <tissue evidence="9">Leaf</tissue>
    </source>
</reference>
<keyword evidence="7" id="KW-1133">Transmembrane helix</keyword>
<dbReference type="PANTHER" id="PTHR43070:SF5">
    <property type="entry name" value="HOMOSERINE DEHYDROGENASE"/>
    <property type="match status" value="1"/>
</dbReference>
<feature type="transmembrane region" description="Helical" evidence="7">
    <location>
        <begin position="66"/>
        <end position="83"/>
    </location>
</feature>
<accession>A0AAD5J2D1</accession>
<dbReference type="SUPFAM" id="SSF55021">
    <property type="entry name" value="ACT-like"/>
    <property type="match status" value="1"/>
</dbReference>
<proteinExistence type="predicted"/>
<dbReference type="Pfam" id="PF22468">
    <property type="entry name" value="ACT_9"/>
    <property type="match status" value="1"/>
</dbReference>
<reference evidence="9" key="1">
    <citation type="journal article" date="2022" name="Plant J.">
        <title>Strategies of tolerance reflected in two North American maple genomes.</title>
        <authorList>
            <person name="McEvoy S.L."/>
            <person name="Sezen U.U."/>
            <person name="Trouern-Trend A."/>
            <person name="McMahon S.M."/>
            <person name="Schaberg P.G."/>
            <person name="Yang J."/>
            <person name="Wegrzyn J.L."/>
            <person name="Swenson N.G."/>
        </authorList>
    </citation>
    <scope>NUCLEOTIDE SEQUENCE</scope>
    <source>
        <strain evidence="9">91603</strain>
    </source>
</reference>
<dbReference type="AlphaFoldDB" id="A0AAD5J2D1"/>
<dbReference type="GO" id="GO:0005524">
    <property type="term" value="F:ATP binding"/>
    <property type="evidence" value="ECO:0007669"/>
    <property type="project" value="UniProtKB-KW"/>
</dbReference>
<dbReference type="GO" id="GO:0009090">
    <property type="term" value="P:homoserine biosynthetic process"/>
    <property type="evidence" value="ECO:0007669"/>
    <property type="project" value="TreeGrafter"/>
</dbReference>
<dbReference type="InterPro" id="IPR054352">
    <property type="entry name" value="ACT_Aspartokinase"/>
</dbReference>
<dbReference type="GO" id="GO:0009067">
    <property type="term" value="P:aspartate family amino acid biosynthetic process"/>
    <property type="evidence" value="ECO:0007669"/>
    <property type="project" value="InterPro"/>
</dbReference>
<comment type="pathway">
    <text evidence="6">Amino-acid biosynthesis; L-methionine biosynthesis via de novo pathway.</text>
</comment>
<evidence type="ECO:0000259" key="8">
    <source>
        <dbReference type="Pfam" id="PF22468"/>
    </source>
</evidence>
<evidence type="ECO:0000256" key="2">
    <source>
        <dbReference type="ARBA" id="ARBA00022741"/>
    </source>
</evidence>
<sequence>MASAPESVPLFSMPLPSVTTIQANNFRAIAQDYSEYNIIVVIKREDCIRALRAAHSMFLLSRTTKAMVIIGLGLIGATLLDQLRGAMDSFTFKKFVQIGVNLVEVGECDVDHISLITLVHAICEKLSGNYDVPTRDYHVWAQISWSGDKYVVGE</sequence>
<dbReference type="GO" id="GO:0004072">
    <property type="term" value="F:aspartate kinase activity"/>
    <property type="evidence" value="ECO:0007669"/>
    <property type="project" value="UniProtKB-EC"/>
</dbReference>
<keyword evidence="2" id="KW-0547">Nucleotide-binding</keyword>
<name>A0AAD5J2D1_ACENE</name>
<keyword evidence="7" id="KW-0812">Transmembrane</keyword>
<evidence type="ECO:0000256" key="5">
    <source>
        <dbReference type="ARBA" id="ARBA00022857"/>
    </source>
</evidence>
<evidence type="ECO:0000256" key="4">
    <source>
        <dbReference type="ARBA" id="ARBA00022840"/>
    </source>
</evidence>
<dbReference type="GO" id="GO:0004412">
    <property type="term" value="F:homoserine dehydrogenase activity"/>
    <property type="evidence" value="ECO:0007669"/>
    <property type="project" value="InterPro"/>
</dbReference>
<evidence type="ECO:0000313" key="9">
    <source>
        <dbReference type="EMBL" id="KAI9182821.1"/>
    </source>
</evidence>
<dbReference type="Gene3D" id="3.30.70.260">
    <property type="match status" value="1"/>
</dbReference>
<organism evidence="9 10">
    <name type="scientific">Acer negundo</name>
    <name type="common">Box elder</name>
    <dbReference type="NCBI Taxonomy" id="4023"/>
    <lineage>
        <taxon>Eukaryota</taxon>
        <taxon>Viridiplantae</taxon>
        <taxon>Streptophyta</taxon>
        <taxon>Embryophyta</taxon>
        <taxon>Tracheophyta</taxon>
        <taxon>Spermatophyta</taxon>
        <taxon>Magnoliopsida</taxon>
        <taxon>eudicotyledons</taxon>
        <taxon>Gunneridae</taxon>
        <taxon>Pentapetalae</taxon>
        <taxon>rosids</taxon>
        <taxon>malvids</taxon>
        <taxon>Sapindales</taxon>
        <taxon>Sapindaceae</taxon>
        <taxon>Hippocastanoideae</taxon>
        <taxon>Acereae</taxon>
        <taxon>Acer</taxon>
    </lineage>
</organism>
<comment type="caution">
    <text evidence="9">The sequence shown here is derived from an EMBL/GenBank/DDBJ whole genome shotgun (WGS) entry which is preliminary data.</text>
</comment>
<keyword evidence="3" id="KW-0418">Kinase</keyword>
<keyword evidence="7" id="KW-0472">Membrane</keyword>
<keyword evidence="3" id="KW-0808">Transferase</keyword>
<dbReference type="PANTHER" id="PTHR43070">
    <property type="match status" value="1"/>
</dbReference>